<proteinExistence type="predicted"/>
<protein>
    <recommendedName>
        <fullName evidence="2">Orc1-like AAA ATPase domain-containing protein</fullName>
    </recommendedName>
</protein>
<evidence type="ECO:0000313" key="4">
    <source>
        <dbReference type="Proteomes" id="UP001501447"/>
    </source>
</evidence>
<dbReference type="InterPro" id="IPR041664">
    <property type="entry name" value="AAA_16"/>
</dbReference>
<dbReference type="PANTHER" id="PTHR47691">
    <property type="entry name" value="REGULATOR-RELATED"/>
    <property type="match status" value="1"/>
</dbReference>
<feature type="compositionally biased region" description="Low complexity" evidence="1">
    <location>
        <begin position="410"/>
        <end position="431"/>
    </location>
</feature>
<dbReference type="Gene3D" id="1.25.40.10">
    <property type="entry name" value="Tetratricopeptide repeat domain"/>
    <property type="match status" value="1"/>
</dbReference>
<dbReference type="EMBL" id="BAAARJ010000008">
    <property type="protein sequence ID" value="GAA2612298.1"/>
    <property type="molecule type" value="Genomic_DNA"/>
</dbReference>
<dbReference type="Proteomes" id="UP001501447">
    <property type="component" value="Unassembled WGS sequence"/>
</dbReference>
<feature type="compositionally biased region" description="Basic and acidic residues" evidence="1">
    <location>
        <begin position="1"/>
        <end position="19"/>
    </location>
</feature>
<gene>
    <name evidence="3" type="ORF">GCM10009863_27500</name>
</gene>
<dbReference type="SUPFAM" id="SSF48452">
    <property type="entry name" value="TPR-like"/>
    <property type="match status" value="1"/>
</dbReference>
<sequence length="725" mass="75323">MGRDEDLRALDRLAGRPFDDAPGFAPSPGPAPGSTPGPGSGRDAAGGPGRGSGGALRTGGPATALVVSGPAGVGKTAVANRWLRRHAGSFARVLYADLAAHAPYGPTRAADVLEGLLRALGVDPVPPDPAERGTLWRVLAAELPVAVLLDDAASAAQARPLLPAAGEGGLAVVTSRGSLSALLADGAVLHPLGALTPDAAVSLLARAGDGERTGREPHGAIDVVTLCACLPLPVRLAAAQLALHPEQPVGALAAALSRGRGALDSAAPAEGQAAVSAALDESYRLLPSAAARTYRRLGLLPARSCTPPLAAAVCDRTPGQAAADLATLVRAGLLEPPGPNGSHRFHDLVRAHARRRGERDETVLVQEQTVRRYAEWSLHTATRAVAVLARGSRTPGRAPHALPPPPAPDSAPSTPSAPATDSTASPASPASTAFTGEEAALFWLDDEHDSLMAVLRRSSAAGWDTVCWRLADAMGTLFRRLNATAQWTEAYELGLAAARRAGSRAGEGRMLLSGAEGLREAGRYEEAAECYALARHHAEQDKDPYQQAEALDGLATTRLRVRRLPSAAAGFRDALRLREELADGHGAALSRLGLGEIALLAHDWGSAVRQLARAQVELTAYGDGHGAARALTLLGQGKARAGDSRGGERELRTALAAFETLGATYWQMRALELLGQVAHADGDRERAHAHYAQARRLARHLSPATVRRLEERLRELCGGGPVGEV</sequence>
<evidence type="ECO:0000256" key="1">
    <source>
        <dbReference type="SAM" id="MobiDB-lite"/>
    </source>
</evidence>
<dbReference type="PANTHER" id="PTHR47691:SF3">
    <property type="entry name" value="HTH-TYPE TRANSCRIPTIONAL REGULATOR RV0890C-RELATED"/>
    <property type="match status" value="1"/>
</dbReference>
<dbReference type="Pfam" id="PF13191">
    <property type="entry name" value="AAA_16"/>
    <property type="match status" value="1"/>
</dbReference>
<feature type="compositionally biased region" description="Gly residues" evidence="1">
    <location>
        <begin position="36"/>
        <end position="57"/>
    </location>
</feature>
<dbReference type="InterPro" id="IPR011990">
    <property type="entry name" value="TPR-like_helical_dom_sf"/>
</dbReference>
<dbReference type="Gene3D" id="3.40.50.300">
    <property type="entry name" value="P-loop containing nucleotide triphosphate hydrolases"/>
    <property type="match status" value="1"/>
</dbReference>
<feature type="region of interest" description="Disordered" evidence="1">
    <location>
        <begin position="393"/>
        <end position="431"/>
    </location>
</feature>
<dbReference type="SUPFAM" id="SSF52540">
    <property type="entry name" value="P-loop containing nucleoside triphosphate hydrolases"/>
    <property type="match status" value="1"/>
</dbReference>
<evidence type="ECO:0000259" key="2">
    <source>
        <dbReference type="Pfam" id="PF13191"/>
    </source>
</evidence>
<accession>A0ABP6CG04</accession>
<evidence type="ECO:0000313" key="3">
    <source>
        <dbReference type="EMBL" id="GAA2612298.1"/>
    </source>
</evidence>
<comment type="caution">
    <text evidence="3">The sequence shown here is derived from an EMBL/GenBank/DDBJ whole genome shotgun (WGS) entry which is preliminary data.</text>
</comment>
<reference evidence="4" key="1">
    <citation type="journal article" date="2019" name="Int. J. Syst. Evol. Microbiol.">
        <title>The Global Catalogue of Microorganisms (GCM) 10K type strain sequencing project: providing services to taxonomists for standard genome sequencing and annotation.</title>
        <authorList>
            <consortium name="The Broad Institute Genomics Platform"/>
            <consortium name="The Broad Institute Genome Sequencing Center for Infectious Disease"/>
            <person name="Wu L."/>
            <person name="Ma J."/>
        </authorList>
    </citation>
    <scope>NUCLEOTIDE SEQUENCE [LARGE SCALE GENOMIC DNA]</scope>
    <source>
        <strain evidence="4">JCM 16373</strain>
    </source>
</reference>
<name>A0ABP6CG04_9ACTN</name>
<keyword evidence="4" id="KW-1185">Reference proteome</keyword>
<feature type="compositionally biased region" description="Pro residues" evidence="1">
    <location>
        <begin position="25"/>
        <end position="35"/>
    </location>
</feature>
<organism evidence="3 4">
    <name type="scientific">Streptomyces axinellae</name>
    <dbReference type="NCBI Taxonomy" id="552788"/>
    <lineage>
        <taxon>Bacteria</taxon>
        <taxon>Bacillati</taxon>
        <taxon>Actinomycetota</taxon>
        <taxon>Actinomycetes</taxon>
        <taxon>Kitasatosporales</taxon>
        <taxon>Streptomycetaceae</taxon>
        <taxon>Streptomyces</taxon>
    </lineage>
</organism>
<feature type="domain" description="Orc1-like AAA ATPase" evidence="2">
    <location>
        <begin position="56"/>
        <end position="130"/>
    </location>
</feature>
<feature type="region of interest" description="Disordered" evidence="1">
    <location>
        <begin position="1"/>
        <end position="61"/>
    </location>
</feature>
<dbReference type="InterPro" id="IPR027417">
    <property type="entry name" value="P-loop_NTPase"/>
</dbReference>